<sequence length="362" mass="39432">MAPARAPAGAFTLGDVFALPDSLFDAKTGALTLPKFGTNEFVNVVTVSGIFMTVILIVLDLVLVRFFSPARRARMAARRQVRERKAAAASAPKALNAESKASVELTLAKREQISPDTVRLTFDLPSKSHVLGLPTGQHVGISFLDDDGARHERPYTPTSSDYDFGVVELVIKVYAPCEKFPLGGKVSQFLGKLKVGDTATFAGPKGMKTYEGNGVFSVRLLKSQGGGFDRRRCANVGMIAGGSGITPMLQVSRAMLGDGDDVNISLLFANQTEADILCREEIERDVEKYGESKFRAAYTLDKPPKDWKQFGGFITKEMIQKTMPPPGKKTQILICGPPPMLKFAVLPALEELGYTKDMYLTW</sequence>
<feature type="binding site" evidence="11">
    <location>
        <position position="172"/>
    </location>
    <ligand>
        <name>FAD</name>
        <dbReference type="ChEBI" id="CHEBI:57692"/>
    </ligand>
</feature>
<feature type="domain" description="FAD-binding FR-type" evidence="14">
    <location>
        <begin position="100"/>
        <end position="211"/>
    </location>
</feature>
<evidence type="ECO:0000256" key="2">
    <source>
        <dbReference type="ARBA" id="ARBA00004294"/>
    </source>
</evidence>
<evidence type="ECO:0000256" key="9">
    <source>
        <dbReference type="ARBA" id="ARBA00023027"/>
    </source>
</evidence>
<feature type="binding site" evidence="11">
    <location>
        <position position="154"/>
    </location>
    <ligand>
        <name>FAD</name>
        <dbReference type="ChEBI" id="CHEBI:57692"/>
    </ligand>
</feature>
<feature type="binding site" evidence="11">
    <location>
        <position position="246"/>
    </location>
    <ligand>
        <name>FAD</name>
        <dbReference type="ChEBI" id="CHEBI:57692"/>
    </ligand>
</feature>
<keyword evidence="9 12" id="KW-0520">NAD</keyword>
<dbReference type="EMBL" id="CAID01000011">
    <property type="protein sequence ID" value="CEF99634.1"/>
    <property type="molecule type" value="Genomic_DNA"/>
</dbReference>
<feature type="binding site" evidence="11">
    <location>
        <position position="170"/>
    </location>
    <ligand>
        <name>FAD</name>
        <dbReference type="ChEBI" id="CHEBI:57692"/>
    </ligand>
</feature>
<feature type="binding site" evidence="11">
    <location>
        <position position="186"/>
    </location>
    <ligand>
        <name>FAD</name>
        <dbReference type="ChEBI" id="CHEBI:57692"/>
    </ligand>
</feature>
<dbReference type="InterPro" id="IPR001709">
    <property type="entry name" value="Flavoprot_Pyr_Nucl_cyt_Rdtase"/>
</dbReference>
<dbReference type="GeneID" id="9832424"/>
<evidence type="ECO:0000256" key="7">
    <source>
        <dbReference type="ARBA" id="ARBA00022989"/>
    </source>
</evidence>
<evidence type="ECO:0000313" key="16">
    <source>
        <dbReference type="Proteomes" id="UP000009170"/>
    </source>
</evidence>
<keyword evidence="5" id="KW-0496">Mitochondrion</keyword>
<feature type="binding site" evidence="11">
    <location>
        <position position="185"/>
    </location>
    <ligand>
        <name>FAD</name>
        <dbReference type="ChEBI" id="CHEBI:57692"/>
    </ligand>
</feature>
<keyword evidence="7 13" id="KW-1133">Transmembrane helix</keyword>
<dbReference type="KEGG" id="ota:OT_ostta11g01670"/>
<keyword evidence="5" id="KW-1000">Mitochondrion outer membrane</keyword>
<evidence type="ECO:0000256" key="11">
    <source>
        <dbReference type="PIRSR" id="PIRSR601834-1"/>
    </source>
</evidence>
<dbReference type="GO" id="GO:0071949">
    <property type="term" value="F:FAD binding"/>
    <property type="evidence" value="ECO:0007669"/>
    <property type="project" value="TreeGrafter"/>
</dbReference>
<evidence type="ECO:0000259" key="14">
    <source>
        <dbReference type="PROSITE" id="PS51384"/>
    </source>
</evidence>
<dbReference type="GO" id="GO:0005741">
    <property type="term" value="C:mitochondrial outer membrane"/>
    <property type="evidence" value="ECO:0007669"/>
    <property type="project" value="UniProtKB-SubCell"/>
</dbReference>
<keyword evidence="6 11" id="KW-0274">FAD</keyword>
<reference evidence="16" key="1">
    <citation type="journal article" date="2006" name="Proc. Natl. Acad. Sci. U.S.A.">
        <title>Genome analysis of the smallest free-living eukaryote Ostreococcus tauri unveils many unique features.</title>
        <authorList>
            <person name="Derelle E."/>
            <person name="Ferraz C."/>
            <person name="Rombauts S."/>
            <person name="Rouze P."/>
            <person name="Worden A.Z."/>
            <person name="Robbens S."/>
            <person name="Partensky F."/>
            <person name="Degroeve S."/>
            <person name="Echeynie S."/>
            <person name="Cooke R."/>
            <person name="Saeys Y."/>
            <person name="Wuyts J."/>
            <person name="Jabbari K."/>
            <person name="Bowler C."/>
            <person name="Panaud O."/>
            <person name="Piegu B."/>
            <person name="Ball S.G."/>
            <person name="Ral J.-P."/>
            <person name="Bouget F.-Y."/>
            <person name="Piganeau G."/>
            <person name="De Baets B."/>
            <person name="Picard A."/>
            <person name="Delseny M."/>
            <person name="Demaille J."/>
            <person name="Van de Peer Y."/>
            <person name="Moreau H."/>
        </authorList>
    </citation>
    <scope>NUCLEOTIDE SEQUENCE [LARGE SCALE GENOMIC DNA]</scope>
    <source>
        <strain evidence="16">OTTH 0595 / CCAP 157/2 / RCC745</strain>
    </source>
</reference>
<comment type="similarity">
    <text evidence="12">Belongs to the flavoprotein pyridine nucleotide cytochrome reductase family.</text>
</comment>
<dbReference type="CDD" id="cd06183">
    <property type="entry name" value="cyt_b5_reduct_like"/>
    <property type="match status" value="1"/>
</dbReference>
<dbReference type="STRING" id="70448.A0A090MC08"/>
<keyword evidence="4 13" id="KW-0812">Transmembrane</keyword>
<dbReference type="InterPro" id="IPR001433">
    <property type="entry name" value="OxRdtase_FAD/NAD-bd"/>
</dbReference>
<keyword evidence="16" id="KW-1185">Reference proteome</keyword>
<evidence type="ECO:0000256" key="5">
    <source>
        <dbReference type="ARBA" id="ARBA00022787"/>
    </source>
</evidence>
<dbReference type="InterPro" id="IPR039261">
    <property type="entry name" value="FNR_nucleotide-bd"/>
</dbReference>
<organism evidence="15 16">
    <name type="scientific">Ostreococcus tauri</name>
    <name type="common">Marine green alga</name>
    <dbReference type="NCBI Taxonomy" id="70448"/>
    <lineage>
        <taxon>Eukaryota</taxon>
        <taxon>Viridiplantae</taxon>
        <taxon>Chlorophyta</taxon>
        <taxon>Mamiellophyceae</taxon>
        <taxon>Mamiellales</taxon>
        <taxon>Bathycoccaceae</taxon>
        <taxon>Ostreococcus</taxon>
    </lineage>
</organism>
<gene>
    <name evidence="15" type="ORF">OT_ostta11g01670</name>
</gene>
<feature type="binding site" evidence="11">
    <location>
        <position position="155"/>
    </location>
    <ligand>
        <name>FAD</name>
        <dbReference type="ChEBI" id="CHEBI:57692"/>
    </ligand>
</feature>
<dbReference type="PROSITE" id="PS51384">
    <property type="entry name" value="FAD_FR"/>
    <property type="match status" value="1"/>
</dbReference>
<reference evidence="15 16" key="2">
    <citation type="journal article" date="2014" name="BMC Genomics">
        <title>An improved genome of the model marine alga Ostreococcus tauri unfolds by assessing Illumina de novo assemblies.</title>
        <authorList>
            <person name="Blanc-Mathieu R."/>
            <person name="Verhelst B."/>
            <person name="Derelle E."/>
            <person name="Rombauts S."/>
            <person name="Bouget F.Y."/>
            <person name="Carre I."/>
            <person name="Chateau A."/>
            <person name="Eyre-Walker A."/>
            <person name="Grimsley N."/>
            <person name="Moreau H."/>
            <person name="Piegu B."/>
            <person name="Rivals E."/>
            <person name="Schackwitz W."/>
            <person name="Van de Peer Y."/>
            <person name="Piganeau G."/>
        </authorList>
    </citation>
    <scope>NUCLEOTIDE SEQUENCE [LARGE SCALE GENOMIC DNA]</scope>
    <source>
        <strain evidence="16">OTTH 0595 / CCAP 157/2 / RCC745</strain>
    </source>
</reference>
<dbReference type="FunFam" id="3.40.50.80:FF:000019">
    <property type="entry name" value="NADH-cytochrome b5 reductase"/>
    <property type="match status" value="1"/>
</dbReference>
<evidence type="ECO:0000256" key="4">
    <source>
        <dbReference type="ARBA" id="ARBA00022692"/>
    </source>
</evidence>
<feature type="binding site" evidence="11">
    <location>
        <position position="153"/>
    </location>
    <ligand>
        <name>FAD</name>
        <dbReference type="ChEBI" id="CHEBI:57692"/>
    </ligand>
</feature>
<dbReference type="Pfam" id="PF00970">
    <property type="entry name" value="FAD_binding_6"/>
    <property type="match status" value="1"/>
</dbReference>
<dbReference type="InterPro" id="IPR017927">
    <property type="entry name" value="FAD-bd_FR_type"/>
</dbReference>
<dbReference type="PANTHER" id="PTHR19370:SF185">
    <property type="entry name" value="NADH-CYTOCHROME B5 REDUCTASE"/>
    <property type="match status" value="1"/>
</dbReference>
<comment type="catalytic activity">
    <reaction evidence="12">
        <text>2 Fe(III)-[cytochrome b5] + NADH = 2 Fe(II)-[cytochrome b5] + NAD(+) + H(+)</text>
        <dbReference type="Rhea" id="RHEA:46680"/>
        <dbReference type="Rhea" id="RHEA-COMP:10438"/>
        <dbReference type="Rhea" id="RHEA-COMP:10439"/>
        <dbReference type="ChEBI" id="CHEBI:15378"/>
        <dbReference type="ChEBI" id="CHEBI:29033"/>
        <dbReference type="ChEBI" id="CHEBI:29034"/>
        <dbReference type="ChEBI" id="CHEBI:57540"/>
        <dbReference type="ChEBI" id="CHEBI:57945"/>
        <dbReference type="EC" id="1.6.2.2"/>
    </reaction>
</comment>
<dbReference type="PRINTS" id="PR00371">
    <property type="entry name" value="FPNCR"/>
</dbReference>
<comment type="subcellular location">
    <subcellularLocation>
        <location evidence="2">Mitochondrion outer membrane</location>
    </subcellularLocation>
</comment>
<dbReference type="FunCoup" id="A0A090MC08">
    <property type="interactions" value="1521"/>
</dbReference>
<dbReference type="GO" id="GO:0090524">
    <property type="term" value="F:cytochrome-b5 reductase activity, acting on NADH"/>
    <property type="evidence" value="ECO:0007669"/>
    <property type="project" value="UniProtKB-EC"/>
</dbReference>
<dbReference type="EC" id="1.6.2.2" evidence="12"/>
<dbReference type="InterPro" id="IPR017938">
    <property type="entry name" value="Riboflavin_synthase-like_b-brl"/>
</dbReference>
<evidence type="ECO:0000256" key="13">
    <source>
        <dbReference type="SAM" id="Phobius"/>
    </source>
</evidence>
<evidence type="ECO:0000256" key="12">
    <source>
        <dbReference type="RuleBase" id="RU361226"/>
    </source>
</evidence>
<dbReference type="Gene3D" id="3.40.50.80">
    <property type="entry name" value="Nucleotide-binding domain of ferredoxin-NADP reductase (FNR) module"/>
    <property type="match status" value="1"/>
</dbReference>
<dbReference type="InParanoid" id="A0A090MC08"/>
<dbReference type="SUPFAM" id="SSF63380">
    <property type="entry name" value="Riboflavin synthase domain-like"/>
    <property type="match status" value="1"/>
</dbReference>
<accession>A0A090MC08</accession>
<dbReference type="PANTHER" id="PTHR19370">
    <property type="entry name" value="NADH-CYTOCHROME B5 REDUCTASE"/>
    <property type="match status" value="1"/>
</dbReference>
<dbReference type="InterPro" id="IPR001834">
    <property type="entry name" value="CBR-like"/>
</dbReference>
<feature type="binding site" evidence="11">
    <location>
        <position position="187"/>
    </location>
    <ligand>
        <name>FAD</name>
        <dbReference type="ChEBI" id="CHEBI:57692"/>
    </ligand>
</feature>
<keyword evidence="10 13" id="KW-0472">Membrane</keyword>
<keyword evidence="8 12" id="KW-0560">Oxidoreductase</keyword>
<evidence type="ECO:0000256" key="1">
    <source>
        <dbReference type="ARBA" id="ARBA00001974"/>
    </source>
</evidence>
<feature type="transmembrane region" description="Helical" evidence="13">
    <location>
        <begin position="42"/>
        <end position="68"/>
    </location>
</feature>
<evidence type="ECO:0000256" key="8">
    <source>
        <dbReference type="ARBA" id="ARBA00023002"/>
    </source>
</evidence>
<dbReference type="Pfam" id="PF00175">
    <property type="entry name" value="NAD_binding_1"/>
    <property type="match status" value="1"/>
</dbReference>
<keyword evidence="3 11" id="KW-0285">Flavoprotein</keyword>
<dbReference type="Gene3D" id="2.40.30.10">
    <property type="entry name" value="Translation factors"/>
    <property type="match status" value="1"/>
</dbReference>
<evidence type="ECO:0000256" key="3">
    <source>
        <dbReference type="ARBA" id="ARBA00022630"/>
    </source>
</evidence>
<comment type="caution">
    <text evidence="15">The sequence shown here is derived from an EMBL/GenBank/DDBJ whole genome shotgun (WGS) entry which is preliminary data.</text>
</comment>
<proteinExistence type="inferred from homology"/>
<evidence type="ECO:0000313" key="15">
    <source>
        <dbReference type="EMBL" id="CEF99634.1"/>
    </source>
</evidence>
<dbReference type="OrthoDB" id="432685at2759"/>
<name>A0A090MC08_OSTTA</name>
<comment type="cofactor">
    <cofactor evidence="1 11 12">
        <name>FAD</name>
        <dbReference type="ChEBI" id="CHEBI:57692"/>
    </cofactor>
</comment>
<dbReference type="PRINTS" id="PR00406">
    <property type="entry name" value="CYTB5RDTASE"/>
</dbReference>
<dbReference type="SUPFAM" id="SSF52343">
    <property type="entry name" value="Ferredoxin reductase-like, C-terminal NADP-linked domain"/>
    <property type="match status" value="1"/>
</dbReference>
<protein>
    <recommendedName>
        <fullName evidence="12">NADH-cytochrome b5 reductase</fullName>
        <ecNumber evidence="12">1.6.2.2</ecNumber>
    </recommendedName>
</protein>
<evidence type="ECO:0000256" key="6">
    <source>
        <dbReference type="ARBA" id="ARBA00022827"/>
    </source>
</evidence>
<dbReference type="InterPro" id="IPR008333">
    <property type="entry name" value="Cbr1-like_FAD-bd_dom"/>
</dbReference>
<evidence type="ECO:0000256" key="10">
    <source>
        <dbReference type="ARBA" id="ARBA00023136"/>
    </source>
</evidence>
<dbReference type="Proteomes" id="UP000009170">
    <property type="component" value="Unassembled WGS sequence"/>
</dbReference>
<dbReference type="AlphaFoldDB" id="A0A090MC08"/>
<dbReference type="RefSeq" id="XP_003081981.2">
    <property type="nucleotide sequence ID" value="XM_003081933.2"/>
</dbReference>